<evidence type="ECO:0000313" key="2">
    <source>
        <dbReference type="Proteomes" id="UP001642483"/>
    </source>
</evidence>
<gene>
    <name evidence="1" type="ORF">CVLEPA_LOCUS24448</name>
</gene>
<evidence type="ECO:0000313" key="1">
    <source>
        <dbReference type="EMBL" id="CAK8691685.1"/>
    </source>
</evidence>
<keyword evidence="2" id="KW-1185">Reference proteome</keyword>
<dbReference type="Proteomes" id="UP001642483">
    <property type="component" value="Unassembled WGS sequence"/>
</dbReference>
<proteinExistence type="predicted"/>
<reference evidence="1 2" key="1">
    <citation type="submission" date="2024-02" db="EMBL/GenBank/DDBJ databases">
        <authorList>
            <person name="Daric V."/>
            <person name="Darras S."/>
        </authorList>
    </citation>
    <scope>NUCLEOTIDE SEQUENCE [LARGE SCALE GENOMIC DNA]</scope>
</reference>
<dbReference type="EMBL" id="CAWYQH010000119">
    <property type="protein sequence ID" value="CAK8691685.1"/>
    <property type="molecule type" value="Genomic_DNA"/>
</dbReference>
<evidence type="ECO:0008006" key="3">
    <source>
        <dbReference type="Google" id="ProtNLM"/>
    </source>
</evidence>
<protein>
    <recommendedName>
        <fullName evidence="3">Actin</fullName>
    </recommendedName>
</protein>
<name>A0ABP0GIW5_CLALP</name>
<organism evidence="1 2">
    <name type="scientific">Clavelina lepadiformis</name>
    <name type="common">Light-bulb sea squirt</name>
    <name type="synonym">Ascidia lepadiformis</name>
    <dbReference type="NCBI Taxonomy" id="159417"/>
    <lineage>
        <taxon>Eukaryota</taxon>
        <taxon>Metazoa</taxon>
        <taxon>Chordata</taxon>
        <taxon>Tunicata</taxon>
        <taxon>Ascidiacea</taxon>
        <taxon>Aplousobranchia</taxon>
        <taxon>Clavelinidae</taxon>
        <taxon>Clavelina</taxon>
    </lineage>
</organism>
<sequence>MVVSGSAVVAGSYSNVTRSRKWSNNSTEREKRHNGQMECRLRTSLLRSVIQLNQLIIDYCAEKNDFSLDLNQIILGGGITMADPCRCESHFEFPDHNSDEIQRLIEDNTLSWLHDDILR</sequence>
<comment type="caution">
    <text evidence="1">The sequence shown here is derived from an EMBL/GenBank/DDBJ whole genome shotgun (WGS) entry which is preliminary data.</text>
</comment>
<accession>A0ABP0GIW5</accession>